<sequence length="154" mass="17383">MSSNNIIVDDDDELITYTGSAESWYHGGNDFEYDNTTHGSMTGGIPTQARFSFNETRIRVHGTIAPNDEIPPISMYTLDDYPTSTYTAATTQATLYRVQFYDSGILEYGQHELVIVPLTNQSTSVWLDYLLYTLSSGLSSPTRRHLFLCYAWPN</sequence>
<reference evidence="1" key="1">
    <citation type="journal article" date="2021" name="New Phytol.">
        <title>Evolutionary innovations through gain and loss of genes in the ectomycorrhizal Boletales.</title>
        <authorList>
            <person name="Wu G."/>
            <person name="Miyauchi S."/>
            <person name="Morin E."/>
            <person name="Kuo A."/>
            <person name="Drula E."/>
            <person name="Varga T."/>
            <person name="Kohler A."/>
            <person name="Feng B."/>
            <person name="Cao Y."/>
            <person name="Lipzen A."/>
            <person name="Daum C."/>
            <person name="Hundley H."/>
            <person name="Pangilinan J."/>
            <person name="Johnson J."/>
            <person name="Barry K."/>
            <person name="LaButti K."/>
            <person name="Ng V."/>
            <person name="Ahrendt S."/>
            <person name="Min B."/>
            <person name="Choi I.G."/>
            <person name="Park H."/>
            <person name="Plett J.M."/>
            <person name="Magnuson J."/>
            <person name="Spatafora J.W."/>
            <person name="Nagy L.G."/>
            <person name="Henrissat B."/>
            <person name="Grigoriev I.V."/>
            <person name="Yang Z.L."/>
            <person name="Xu J."/>
            <person name="Martin F.M."/>
        </authorList>
    </citation>
    <scope>NUCLEOTIDE SEQUENCE</scope>
    <source>
        <strain evidence="1">ATCC 28755</strain>
    </source>
</reference>
<dbReference type="EMBL" id="MU267993">
    <property type="protein sequence ID" value="KAH7906639.1"/>
    <property type="molecule type" value="Genomic_DNA"/>
</dbReference>
<evidence type="ECO:0000313" key="2">
    <source>
        <dbReference type="Proteomes" id="UP000790377"/>
    </source>
</evidence>
<accession>A0ACB7ZZP1</accession>
<gene>
    <name evidence="1" type="ORF">BJ138DRAFT_610420</name>
</gene>
<evidence type="ECO:0000313" key="1">
    <source>
        <dbReference type="EMBL" id="KAH7906639.1"/>
    </source>
</evidence>
<proteinExistence type="predicted"/>
<comment type="caution">
    <text evidence="1">The sequence shown here is derived from an EMBL/GenBank/DDBJ whole genome shotgun (WGS) entry which is preliminary data.</text>
</comment>
<protein>
    <submittedName>
        <fullName evidence="1">Uncharacterized protein</fullName>
    </submittedName>
</protein>
<dbReference type="Proteomes" id="UP000790377">
    <property type="component" value="Unassembled WGS sequence"/>
</dbReference>
<organism evidence="1 2">
    <name type="scientific">Hygrophoropsis aurantiaca</name>
    <dbReference type="NCBI Taxonomy" id="72124"/>
    <lineage>
        <taxon>Eukaryota</taxon>
        <taxon>Fungi</taxon>
        <taxon>Dikarya</taxon>
        <taxon>Basidiomycota</taxon>
        <taxon>Agaricomycotina</taxon>
        <taxon>Agaricomycetes</taxon>
        <taxon>Agaricomycetidae</taxon>
        <taxon>Boletales</taxon>
        <taxon>Coniophorineae</taxon>
        <taxon>Hygrophoropsidaceae</taxon>
        <taxon>Hygrophoropsis</taxon>
    </lineage>
</organism>
<name>A0ACB7ZZP1_9AGAM</name>
<keyword evidence="2" id="KW-1185">Reference proteome</keyword>